<name>A0ABN7UCC1_GIGMA</name>
<accession>A0ABN7UCC1</accession>
<comment type="caution">
    <text evidence="1">The sequence shown here is derived from an EMBL/GenBank/DDBJ whole genome shotgun (WGS) entry which is preliminary data.</text>
</comment>
<gene>
    <name evidence="1" type="ORF">GMARGA_LOCUS5039</name>
</gene>
<protein>
    <submittedName>
        <fullName evidence="1">5803_t:CDS:1</fullName>
    </submittedName>
</protein>
<evidence type="ECO:0000313" key="1">
    <source>
        <dbReference type="EMBL" id="CAG8561489.1"/>
    </source>
</evidence>
<keyword evidence="2" id="KW-1185">Reference proteome</keyword>
<dbReference type="EMBL" id="CAJVQB010002081">
    <property type="protein sequence ID" value="CAG8561489.1"/>
    <property type="molecule type" value="Genomic_DNA"/>
</dbReference>
<sequence>MWLRRLDYRLSMECSNGCEIDAKLRTFMRWCREREEIERWVKVEKSVL</sequence>
<evidence type="ECO:0000313" key="2">
    <source>
        <dbReference type="Proteomes" id="UP000789901"/>
    </source>
</evidence>
<reference evidence="1 2" key="1">
    <citation type="submission" date="2021-06" db="EMBL/GenBank/DDBJ databases">
        <authorList>
            <person name="Kallberg Y."/>
            <person name="Tangrot J."/>
            <person name="Rosling A."/>
        </authorList>
    </citation>
    <scope>NUCLEOTIDE SEQUENCE [LARGE SCALE GENOMIC DNA]</scope>
    <source>
        <strain evidence="1 2">120-4 pot B 10/14</strain>
    </source>
</reference>
<dbReference type="Proteomes" id="UP000789901">
    <property type="component" value="Unassembled WGS sequence"/>
</dbReference>
<organism evidence="1 2">
    <name type="scientific">Gigaspora margarita</name>
    <dbReference type="NCBI Taxonomy" id="4874"/>
    <lineage>
        <taxon>Eukaryota</taxon>
        <taxon>Fungi</taxon>
        <taxon>Fungi incertae sedis</taxon>
        <taxon>Mucoromycota</taxon>
        <taxon>Glomeromycotina</taxon>
        <taxon>Glomeromycetes</taxon>
        <taxon>Diversisporales</taxon>
        <taxon>Gigasporaceae</taxon>
        <taxon>Gigaspora</taxon>
    </lineage>
</organism>
<proteinExistence type="predicted"/>